<comment type="caution">
    <text evidence="1">The sequence shown here is derived from an EMBL/GenBank/DDBJ whole genome shotgun (WGS) entry which is preliminary data.</text>
</comment>
<keyword evidence="2" id="KW-1185">Reference proteome</keyword>
<evidence type="ECO:0000313" key="1">
    <source>
        <dbReference type="EMBL" id="KEC64978.1"/>
    </source>
</evidence>
<sequence length="257" mass="30802">MFLRLFTLLLPLQKRIVLCHILNTIIDNFCPFVIKIKIMMNISLSRRYALHHEELLICASDITTVSSFSSIAETGKRIVKAPLYFYNSHGPAVEGAYKSSFYKLWQDLIKDKPSTYNDGAFHSYNKKHSPTKRVSTLYQPSSERVRTAENYMMQSPSTLQQEQSWFKYFFFYNLNDYPINWRDTFGFVSDLRTVKYRLTYVKNIFGKNKSYRLKKQSSKLNKLTWRIYSNTVWRHLKKTYRIDFYIDKFFYHRVYCS</sequence>
<proteinExistence type="predicted"/>
<evidence type="ECO:0000313" key="2">
    <source>
        <dbReference type="Proteomes" id="UP000027143"/>
    </source>
</evidence>
<dbReference type="EMBL" id="AHPD01000015">
    <property type="protein sequence ID" value="KEC64978.1"/>
    <property type="molecule type" value="Genomic_DNA"/>
</dbReference>
<gene>
    <name evidence="1" type="ORF">O7U_01084</name>
</gene>
<accession>A0ABR4SPZ4</accession>
<organism evidence="1 2">
    <name type="scientific">Bartonella quintana JK 68</name>
    <dbReference type="NCBI Taxonomy" id="1134503"/>
    <lineage>
        <taxon>Bacteria</taxon>
        <taxon>Pseudomonadati</taxon>
        <taxon>Pseudomonadota</taxon>
        <taxon>Alphaproteobacteria</taxon>
        <taxon>Hyphomicrobiales</taxon>
        <taxon>Bartonellaceae</taxon>
        <taxon>Bartonella</taxon>
    </lineage>
</organism>
<protein>
    <submittedName>
        <fullName evidence="1">Uncharacterized protein</fullName>
    </submittedName>
</protein>
<dbReference type="Proteomes" id="UP000027143">
    <property type="component" value="Unassembled WGS sequence"/>
</dbReference>
<name>A0ABR4SPZ4_BARQI</name>
<reference evidence="1 2" key="1">
    <citation type="submission" date="2012-04" db="EMBL/GenBank/DDBJ databases">
        <title>The Genome Sequence of Bartonella quintana JK 68.</title>
        <authorList>
            <consortium name="The Broad Institute Genome Sequencing Platform"/>
            <consortium name="The Broad Institute Genome Sequencing Center for Infectious Disease"/>
            <person name="Feldgarden M."/>
            <person name="Kirby J."/>
            <person name="Kosoy M."/>
            <person name="Birtles R."/>
            <person name="Probert W.S."/>
            <person name="Chiaraviglio L."/>
            <person name="Walker B."/>
            <person name="Young S.K."/>
            <person name="Zeng Q."/>
            <person name="Gargeya S."/>
            <person name="Fitzgerald M."/>
            <person name="Haas B."/>
            <person name="Abouelleil A."/>
            <person name="Alvarado L."/>
            <person name="Arachchi H.M."/>
            <person name="Berlin A.M."/>
            <person name="Chapman S.B."/>
            <person name="Goldberg J."/>
            <person name="Griggs A."/>
            <person name="Gujja S."/>
            <person name="Hansen M."/>
            <person name="Howarth C."/>
            <person name="Imamovic A."/>
            <person name="Larimer J."/>
            <person name="McCowen C."/>
            <person name="Montmayeur A."/>
            <person name="Murphy C."/>
            <person name="Neiman D."/>
            <person name="Pearson M."/>
            <person name="Priest M."/>
            <person name="Roberts A."/>
            <person name="Saif S."/>
            <person name="Shea T."/>
            <person name="Sisk P."/>
            <person name="Sykes S."/>
            <person name="Wortman J."/>
            <person name="Nusbaum C."/>
            <person name="Birren B."/>
        </authorList>
    </citation>
    <scope>NUCLEOTIDE SEQUENCE [LARGE SCALE GENOMIC DNA]</scope>
    <source>
        <strain evidence="1 2">JK 68</strain>
    </source>
</reference>